<dbReference type="Proteomes" id="UP001153069">
    <property type="component" value="Unassembled WGS sequence"/>
</dbReference>
<protein>
    <submittedName>
        <fullName evidence="1">Uncharacterized protein</fullName>
    </submittedName>
</protein>
<dbReference type="AlphaFoldDB" id="A0A9N8EGC7"/>
<gene>
    <name evidence="1" type="ORF">SEMRO_1085_G239540.1</name>
</gene>
<keyword evidence="2" id="KW-1185">Reference proteome</keyword>
<comment type="caution">
    <text evidence="1">The sequence shown here is derived from an EMBL/GenBank/DDBJ whole genome shotgun (WGS) entry which is preliminary data.</text>
</comment>
<reference evidence="1" key="1">
    <citation type="submission" date="2020-06" db="EMBL/GenBank/DDBJ databases">
        <authorList>
            <consortium name="Plant Systems Biology data submission"/>
        </authorList>
    </citation>
    <scope>NUCLEOTIDE SEQUENCE</scope>
    <source>
        <strain evidence="1">D6</strain>
    </source>
</reference>
<dbReference type="EMBL" id="CAICTM010001083">
    <property type="protein sequence ID" value="CAB9520233.1"/>
    <property type="molecule type" value="Genomic_DNA"/>
</dbReference>
<organism evidence="1 2">
    <name type="scientific">Seminavis robusta</name>
    <dbReference type="NCBI Taxonomy" id="568900"/>
    <lineage>
        <taxon>Eukaryota</taxon>
        <taxon>Sar</taxon>
        <taxon>Stramenopiles</taxon>
        <taxon>Ochrophyta</taxon>
        <taxon>Bacillariophyta</taxon>
        <taxon>Bacillariophyceae</taxon>
        <taxon>Bacillariophycidae</taxon>
        <taxon>Naviculales</taxon>
        <taxon>Naviculaceae</taxon>
        <taxon>Seminavis</taxon>
    </lineage>
</organism>
<evidence type="ECO:0000313" key="2">
    <source>
        <dbReference type="Proteomes" id="UP001153069"/>
    </source>
</evidence>
<proteinExistence type="predicted"/>
<name>A0A9N8EGC7_9STRA</name>
<sequence>MVPPMLVQDEHDQDIGYAAPSSDWVGASLNKLAALKTLLVWCNAQNIKAPRYTLDCSIDTLMGGGDGYDKPFIILLTATILDQMREGDEALVRILLALKTAKVLSIPQWQRAQGPSSARLFNLMTQL</sequence>
<evidence type="ECO:0000313" key="1">
    <source>
        <dbReference type="EMBL" id="CAB9520233.1"/>
    </source>
</evidence>
<accession>A0A9N8EGC7</accession>